<evidence type="ECO:0000313" key="2">
    <source>
        <dbReference type="EMBL" id="CAB4186313.1"/>
    </source>
</evidence>
<dbReference type="EMBL" id="LR797086">
    <property type="protein sequence ID" value="CAB4186313.1"/>
    <property type="molecule type" value="Genomic_DNA"/>
</dbReference>
<evidence type="ECO:0000313" key="1">
    <source>
        <dbReference type="EMBL" id="CAB4174395.1"/>
    </source>
</evidence>
<sequence>MSQTVEQIEQEIDDALCSIYAEFEFDDIVIQEIIEYCHQHKKEIAEFIKSH</sequence>
<name>A0A6J5PYZ8_9CAUD</name>
<proteinExistence type="predicted"/>
<accession>A0A6J5PYZ8</accession>
<dbReference type="EMBL" id="LR796921">
    <property type="protein sequence ID" value="CAB4174395.1"/>
    <property type="molecule type" value="Genomic_DNA"/>
</dbReference>
<protein>
    <submittedName>
        <fullName evidence="1">Uncharacterized protein</fullName>
    </submittedName>
</protein>
<dbReference type="EMBL" id="LR797345">
    <property type="protein sequence ID" value="CAB4204450.1"/>
    <property type="molecule type" value="Genomic_DNA"/>
</dbReference>
<gene>
    <name evidence="2" type="ORF">UFOVP1138_72</name>
    <name evidence="3" type="ORF">UFOVP1394_69</name>
    <name evidence="1" type="ORF">UFOVP975_48</name>
</gene>
<organism evidence="1">
    <name type="scientific">uncultured Caudovirales phage</name>
    <dbReference type="NCBI Taxonomy" id="2100421"/>
    <lineage>
        <taxon>Viruses</taxon>
        <taxon>Duplodnaviria</taxon>
        <taxon>Heunggongvirae</taxon>
        <taxon>Uroviricota</taxon>
        <taxon>Caudoviricetes</taxon>
        <taxon>Peduoviridae</taxon>
        <taxon>Maltschvirus</taxon>
        <taxon>Maltschvirus maltsch</taxon>
    </lineage>
</organism>
<reference evidence="1" key="1">
    <citation type="submission" date="2020-05" db="EMBL/GenBank/DDBJ databases">
        <authorList>
            <person name="Chiriac C."/>
            <person name="Salcher M."/>
            <person name="Ghai R."/>
            <person name="Kavagutti S V."/>
        </authorList>
    </citation>
    <scope>NUCLEOTIDE SEQUENCE</scope>
</reference>
<evidence type="ECO:0000313" key="3">
    <source>
        <dbReference type="EMBL" id="CAB4204450.1"/>
    </source>
</evidence>